<feature type="compositionally biased region" description="Acidic residues" evidence="1">
    <location>
        <begin position="326"/>
        <end position="336"/>
    </location>
</feature>
<feature type="compositionally biased region" description="Low complexity" evidence="1">
    <location>
        <begin position="235"/>
        <end position="252"/>
    </location>
</feature>
<sequence>MSNSSSSSGVGGAMDPRSVDPNFSMRHSSVRTLGTNVSGYGQNLTDLSDSTRSIDIHEFAFGVIGGGLNVAHRSVRDSAADALGQAKNVLDSWKDALNTAATNTEAAEEASKAPKNDGMPEFKGPGGPGGLGDLGGPSGLGGLPKDKGLGPMGGVDPSDLDMKKPPGIDTPDPGDIETPDPGDINAPQPEDINTPDPGAIQQPDLNPPQTPELNTPQVPDPSNIPKPPDTDLAGTNPNLPTTNVPPTRTPDTSTFDPRASMPRTSLGPDGSMGPGGGAGSGAGAPGSIARALNSGVPPMYPPGAMGGAGANNQDNDRERGPHLAEEEGVWGTDEEYAPAVLGMEEE</sequence>
<dbReference type="EMBL" id="JBHSBI010000048">
    <property type="protein sequence ID" value="MFC4015654.1"/>
    <property type="molecule type" value="Genomic_DNA"/>
</dbReference>
<gene>
    <name evidence="2" type="ORF">ACFOY2_51180</name>
</gene>
<feature type="compositionally biased region" description="Basic and acidic residues" evidence="1">
    <location>
        <begin position="314"/>
        <end position="325"/>
    </location>
</feature>
<feature type="region of interest" description="Disordered" evidence="1">
    <location>
        <begin position="1"/>
        <end position="27"/>
    </location>
</feature>
<accession>A0ABV8GRK6</accession>
<protein>
    <recommendedName>
        <fullName evidence="4">WXG100 family type VII secretion target</fullName>
    </recommendedName>
</protein>
<evidence type="ECO:0000313" key="2">
    <source>
        <dbReference type="EMBL" id="MFC4015654.1"/>
    </source>
</evidence>
<evidence type="ECO:0000313" key="3">
    <source>
        <dbReference type="Proteomes" id="UP001595851"/>
    </source>
</evidence>
<reference evidence="3" key="1">
    <citation type="journal article" date="2019" name="Int. J. Syst. Evol. Microbiol.">
        <title>The Global Catalogue of Microorganisms (GCM) 10K type strain sequencing project: providing services to taxonomists for standard genome sequencing and annotation.</title>
        <authorList>
            <consortium name="The Broad Institute Genomics Platform"/>
            <consortium name="The Broad Institute Genome Sequencing Center for Infectious Disease"/>
            <person name="Wu L."/>
            <person name="Ma J."/>
        </authorList>
    </citation>
    <scope>NUCLEOTIDE SEQUENCE [LARGE SCALE GENOMIC DNA]</scope>
    <source>
        <strain evidence="3">TBRC 1276</strain>
    </source>
</reference>
<dbReference type="RefSeq" id="WP_379535466.1">
    <property type="nucleotide sequence ID" value="NZ_JBHSBI010000048.1"/>
</dbReference>
<evidence type="ECO:0008006" key="4">
    <source>
        <dbReference type="Google" id="ProtNLM"/>
    </source>
</evidence>
<evidence type="ECO:0000256" key="1">
    <source>
        <dbReference type="SAM" id="MobiDB-lite"/>
    </source>
</evidence>
<feature type="compositionally biased region" description="Gly residues" evidence="1">
    <location>
        <begin position="124"/>
        <end position="142"/>
    </location>
</feature>
<feature type="region of interest" description="Disordered" evidence="1">
    <location>
        <begin position="101"/>
        <end position="346"/>
    </location>
</feature>
<name>A0ABV8GRK6_9ACTN</name>
<proteinExistence type="predicted"/>
<organism evidence="2 3">
    <name type="scientific">Nonomuraea purpurea</name>
    <dbReference type="NCBI Taxonomy" id="1849276"/>
    <lineage>
        <taxon>Bacteria</taxon>
        <taxon>Bacillati</taxon>
        <taxon>Actinomycetota</taxon>
        <taxon>Actinomycetes</taxon>
        <taxon>Streptosporangiales</taxon>
        <taxon>Streptosporangiaceae</taxon>
        <taxon>Nonomuraea</taxon>
    </lineage>
</organism>
<feature type="compositionally biased region" description="Pro residues" evidence="1">
    <location>
        <begin position="218"/>
        <end position="227"/>
    </location>
</feature>
<keyword evidence="3" id="KW-1185">Reference proteome</keyword>
<dbReference type="Proteomes" id="UP001595851">
    <property type="component" value="Unassembled WGS sequence"/>
</dbReference>
<feature type="compositionally biased region" description="Gly residues" evidence="1">
    <location>
        <begin position="270"/>
        <end position="284"/>
    </location>
</feature>
<feature type="compositionally biased region" description="Basic and acidic residues" evidence="1">
    <location>
        <begin position="109"/>
        <end position="120"/>
    </location>
</feature>
<comment type="caution">
    <text evidence="2">The sequence shown here is derived from an EMBL/GenBank/DDBJ whole genome shotgun (WGS) entry which is preliminary data.</text>
</comment>